<keyword evidence="3" id="KW-1185">Reference proteome</keyword>
<proteinExistence type="predicted"/>
<dbReference type="STRING" id="84035.SAMN05660742_11675"/>
<dbReference type="RefSeq" id="WP_091833391.1">
    <property type="nucleotide sequence ID" value="NZ_FNZK01000016.1"/>
</dbReference>
<name>A0A1H7BJX8_9FIRM</name>
<keyword evidence="1" id="KW-0732">Signal</keyword>
<evidence type="ECO:0000313" key="2">
    <source>
        <dbReference type="EMBL" id="SEJ76647.1"/>
    </source>
</evidence>
<organism evidence="2 3">
    <name type="scientific">Propionispira arboris</name>
    <dbReference type="NCBI Taxonomy" id="84035"/>
    <lineage>
        <taxon>Bacteria</taxon>
        <taxon>Bacillati</taxon>
        <taxon>Bacillota</taxon>
        <taxon>Negativicutes</taxon>
        <taxon>Selenomonadales</taxon>
        <taxon>Selenomonadaceae</taxon>
        <taxon>Propionispira</taxon>
    </lineage>
</organism>
<evidence type="ECO:0000256" key="1">
    <source>
        <dbReference type="SAM" id="SignalP"/>
    </source>
</evidence>
<dbReference type="AlphaFoldDB" id="A0A1H7BJX8"/>
<feature type="chain" id="PRO_5011553761" evidence="1">
    <location>
        <begin position="40"/>
        <end position="387"/>
    </location>
</feature>
<protein>
    <submittedName>
        <fullName evidence="2">Uncharacterized protein</fullName>
    </submittedName>
</protein>
<sequence length="387" mass="42234">MNPFFTFANQKCSRKNFLQISIGAAAAVALMKMPSLSAAAQIEFTPIPLAQCPTDPLIIAQKSQNVQNAYKKVLTFVNKITDRTLREKVLAIIQYPAPTVMEQYTSNSSVERTYQKLLQKKLVDPAIITWETLFPPYQKPTKPVQLFISAPGSGYSSHHSYPGGLAIHTAINLGIADAICSIYQDTLSYEVNRDVVLAAEALHDLAKPWVFQWNTDGSCLKELTIAGTGSHHILSIAESIHRKLPAEVIVAQACAHNHPGTPKDEADVVSWIQSSSIIAGVDPVALGLLAPDGKTLPLPHKQEGYITHLGDHDFVISVPAAQNSIQLLKKLAQTDYGMSSTDLETIRFNKFRNYIGAQLSFMQLNHTAASPDPSAGIKNLVAQVITK</sequence>
<evidence type="ECO:0000313" key="3">
    <source>
        <dbReference type="Proteomes" id="UP000199662"/>
    </source>
</evidence>
<dbReference type="Proteomes" id="UP000199662">
    <property type="component" value="Unassembled WGS sequence"/>
</dbReference>
<accession>A0A1H7BJX8</accession>
<reference evidence="2 3" key="1">
    <citation type="submission" date="2016-10" db="EMBL/GenBank/DDBJ databases">
        <authorList>
            <person name="de Groot N.N."/>
        </authorList>
    </citation>
    <scope>NUCLEOTIDE SEQUENCE [LARGE SCALE GENOMIC DNA]</scope>
    <source>
        <strain evidence="2 3">DSM 2179</strain>
    </source>
</reference>
<gene>
    <name evidence="2" type="ORF">SAMN05660742_11675</name>
</gene>
<dbReference type="EMBL" id="FNZK01000016">
    <property type="protein sequence ID" value="SEJ76647.1"/>
    <property type="molecule type" value="Genomic_DNA"/>
</dbReference>
<feature type="signal peptide" evidence="1">
    <location>
        <begin position="1"/>
        <end position="39"/>
    </location>
</feature>